<evidence type="ECO:0000256" key="4">
    <source>
        <dbReference type="ARBA" id="ARBA00012179"/>
    </source>
</evidence>
<proteinExistence type="inferred from homology"/>
<dbReference type="InterPro" id="IPR038085">
    <property type="entry name" value="Rnp2-like_sf"/>
</dbReference>
<dbReference type="Gene3D" id="3.30.70.3250">
    <property type="entry name" value="Ribonuclease P, Pop5 subunit"/>
    <property type="match status" value="1"/>
</dbReference>
<comment type="subcellular location">
    <subcellularLocation>
        <location evidence="2">Nucleus</location>
    </subcellularLocation>
</comment>
<dbReference type="AlphaFoldDB" id="Q6CLJ8"/>
<reference evidence="10 11" key="1">
    <citation type="journal article" date="2004" name="Nature">
        <title>Genome evolution in yeasts.</title>
        <authorList>
            <consortium name="Genolevures"/>
            <person name="Dujon B."/>
            <person name="Sherman D."/>
            <person name="Fischer G."/>
            <person name="Durrens P."/>
            <person name="Casaregola S."/>
            <person name="Lafontaine I."/>
            <person name="de Montigny J."/>
            <person name="Marck C."/>
            <person name="Neuveglise C."/>
            <person name="Talla E."/>
            <person name="Goffard N."/>
            <person name="Frangeul L."/>
            <person name="Aigle M."/>
            <person name="Anthouard V."/>
            <person name="Babour A."/>
            <person name="Barbe V."/>
            <person name="Barnay S."/>
            <person name="Blanchin S."/>
            <person name="Beckerich J.M."/>
            <person name="Beyne E."/>
            <person name="Bleykasten C."/>
            <person name="Boisrame A."/>
            <person name="Boyer J."/>
            <person name="Cattolico L."/>
            <person name="Confanioleri F."/>
            <person name="de Daruvar A."/>
            <person name="Despons L."/>
            <person name="Fabre E."/>
            <person name="Fairhead C."/>
            <person name="Ferry-Dumazet H."/>
            <person name="Groppi A."/>
            <person name="Hantraye F."/>
            <person name="Hennequin C."/>
            <person name="Jauniaux N."/>
            <person name="Joyet P."/>
            <person name="Kachouri R."/>
            <person name="Kerrest A."/>
            <person name="Koszul R."/>
            <person name="Lemaire M."/>
            <person name="Lesur I."/>
            <person name="Ma L."/>
            <person name="Muller H."/>
            <person name="Nicaud J.M."/>
            <person name="Nikolski M."/>
            <person name="Oztas S."/>
            <person name="Ozier-Kalogeropoulos O."/>
            <person name="Pellenz S."/>
            <person name="Potier S."/>
            <person name="Richard G.F."/>
            <person name="Straub M.L."/>
            <person name="Suleau A."/>
            <person name="Swennene D."/>
            <person name="Tekaia F."/>
            <person name="Wesolowski-Louvel M."/>
            <person name="Westhof E."/>
            <person name="Wirth B."/>
            <person name="Zeniou-Meyer M."/>
            <person name="Zivanovic I."/>
            <person name="Bolotin-Fukuhara M."/>
            <person name="Thierry A."/>
            <person name="Bouchier C."/>
            <person name="Caudron B."/>
            <person name="Scarpelli C."/>
            <person name="Gaillardin C."/>
            <person name="Weissenbach J."/>
            <person name="Wincker P."/>
            <person name="Souciet J.L."/>
        </authorList>
    </citation>
    <scope>NUCLEOTIDE SEQUENCE [LARGE SCALE GENOMIC DNA]</scope>
    <source>
        <strain evidence="11">ATCC 8585 / CBS 2359 / DSM 70799 / NBRC 1267 / NRRL Y-1140 / WM37</strain>
    </source>
</reference>
<dbReference type="FunFam" id="3.30.70.3250:FF:000004">
    <property type="entry name" value="Ribonuclease P/MRP protein subunit POP5"/>
    <property type="match status" value="1"/>
</dbReference>
<evidence type="ECO:0000256" key="5">
    <source>
        <dbReference type="ARBA" id="ARBA00022694"/>
    </source>
</evidence>
<evidence type="ECO:0000256" key="3">
    <source>
        <dbReference type="ARBA" id="ARBA00010800"/>
    </source>
</evidence>
<comment type="similarity">
    <text evidence="3">Belongs to the eukaryotic/archaeal RNase P protein component 2 family.</text>
</comment>
<evidence type="ECO:0000256" key="8">
    <source>
        <dbReference type="ARBA" id="ARBA00044198"/>
    </source>
</evidence>
<dbReference type="GO" id="GO:0033204">
    <property type="term" value="F:ribonuclease P RNA binding"/>
    <property type="evidence" value="ECO:0007669"/>
    <property type="project" value="TreeGrafter"/>
</dbReference>
<dbReference type="eggNOG" id="KOG4639">
    <property type="taxonomic scope" value="Eukaryota"/>
</dbReference>
<dbReference type="EMBL" id="CR382126">
    <property type="protein sequence ID" value="CAG97898.1"/>
    <property type="molecule type" value="Genomic_DNA"/>
</dbReference>
<dbReference type="PANTHER" id="PTHR15441">
    <property type="entry name" value="RIBONUCLEASE P PROTEIN SUBUNIT P14"/>
    <property type="match status" value="1"/>
</dbReference>
<evidence type="ECO:0000256" key="2">
    <source>
        <dbReference type="ARBA" id="ARBA00004123"/>
    </source>
</evidence>
<dbReference type="SUPFAM" id="SSF160350">
    <property type="entry name" value="Rnp2-like"/>
    <property type="match status" value="1"/>
</dbReference>
<dbReference type="PANTHER" id="PTHR15441:SF2">
    <property type="entry name" value="RIBONUCLEASE P_MRP PROTEIN SUBUNIT POP5"/>
    <property type="match status" value="1"/>
</dbReference>
<keyword evidence="6" id="KW-0378">Hydrolase</keyword>
<dbReference type="HOGENOM" id="CLU_086710_1_2_1"/>
<dbReference type="GO" id="GO:0004526">
    <property type="term" value="F:ribonuclease P activity"/>
    <property type="evidence" value="ECO:0007669"/>
    <property type="project" value="UniProtKB-EC"/>
</dbReference>
<keyword evidence="5" id="KW-0819">tRNA processing</keyword>
<dbReference type="Proteomes" id="UP000000598">
    <property type="component" value="Chromosome F"/>
</dbReference>
<evidence type="ECO:0000313" key="10">
    <source>
        <dbReference type="EMBL" id="CAG97898.1"/>
    </source>
</evidence>
<dbReference type="InterPro" id="IPR002759">
    <property type="entry name" value="Pop5/Rpp14/Rnp2-like"/>
</dbReference>
<dbReference type="GO" id="GO:0001682">
    <property type="term" value="P:tRNA 5'-leader removal"/>
    <property type="evidence" value="ECO:0007669"/>
    <property type="project" value="InterPro"/>
</dbReference>
<evidence type="ECO:0000313" key="11">
    <source>
        <dbReference type="Proteomes" id="UP000000598"/>
    </source>
</evidence>
<dbReference type="OMA" id="IVRCPRA"/>
<comment type="function">
    <text evidence="9">Component of ribonuclease P, a protein complex that generates mature tRNA molecules by cleaving their 5'-ends. Also a component of RNase MRP, which cleaves pre-rRNA sequences.</text>
</comment>
<dbReference type="FunCoup" id="Q6CLJ8">
    <property type="interactions" value="300"/>
</dbReference>
<dbReference type="GO" id="GO:0000172">
    <property type="term" value="C:ribonuclease MRP complex"/>
    <property type="evidence" value="ECO:0007669"/>
    <property type="project" value="UniProtKB-ARBA"/>
</dbReference>
<name>Q6CLJ8_KLULA</name>
<evidence type="ECO:0000256" key="9">
    <source>
        <dbReference type="ARBA" id="ARBA00055200"/>
    </source>
</evidence>
<dbReference type="PaxDb" id="284590-Q6CLJ8"/>
<dbReference type="InParanoid" id="Q6CLJ8"/>
<dbReference type="HAMAP" id="MF_00755">
    <property type="entry name" value="RNase_P_2"/>
    <property type="match status" value="1"/>
</dbReference>
<keyword evidence="7" id="KW-0539">Nucleus</keyword>
<evidence type="ECO:0000256" key="7">
    <source>
        <dbReference type="ARBA" id="ARBA00023242"/>
    </source>
</evidence>
<dbReference type="GO" id="GO:0030681">
    <property type="term" value="C:multimeric ribonuclease P complex"/>
    <property type="evidence" value="ECO:0007669"/>
    <property type="project" value="TreeGrafter"/>
</dbReference>
<sequence>MLHITRFRVMMEINCEGIKILIKDGCATTFIRGFHPTINKTCCHNRQNRRNPMVRLKSRYILFEVLYPDVDDEYETVPDITKKDILTTHHKVSPNTISPRNILQELRKQLQVNFGDYGLGKATALLQIKYFSNRTSTGIIRCGHDDHQYVIMALALMNQIESVGPIIMNPIKVSGTIKKVELFAIRRSHRLNRILLTDDRNDEFSSITDDENND</sequence>
<accession>Q6CLJ8</accession>
<dbReference type="STRING" id="284590.Q6CLJ8"/>
<keyword evidence="11" id="KW-1185">Reference proteome</keyword>
<dbReference type="GO" id="GO:0000460">
    <property type="term" value="P:maturation of 5.8S rRNA"/>
    <property type="evidence" value="ECO:0007669"/>
    <property type="project" value="UniProtKB-ARBA"/>
</dbReference>
<gene>
    <name evidence="10" type="ORF">KLLA0_F02453g</name>
</gene>
<dbReference type="GO" id="GO:0005730">
    <property type="term" value="C:nucleolus"/>
    <property type="evidence" value="ECO:0007669"/>
    <property type="project" value="TreeGrafter"/>
</dbReference>
<organism evidence="10 11">
    <name type="scientific">Kluyveromyces lactis (strain ATCC 8585 / CBS 2359 / DSM 70799 / NBRC 1267 / NRRL Y-1140 / WM37)</name>
    <name type="common">Yeast</name>
    <name type="synonym">Candida sphaerica</name>
    <dbReference type="NCBI Taxonomy" id="284590"/>
    <lineage>
        <taxon>Eukaryota</taxon>
        <taxon>Fungi</taxon>
        <taxon>Dikarya</taxon>
        <taxon>Ascomycota</taxon>
        <taxon>Saccharomycotina</taxon>
        <taxon>Saccharomycetes</taxon>
        <taxon>Saccharomycetales</taxon>
        <taxon>Saccharomycetaceae</taxon>
        <taxon>Kluyveromyces</taxon>
    </lineage>
</organism>
<comment type="catalytic activity">
    <reaction evidence="1">
        <text>Endonucleolytic cleavage of RNA, removing 5'-extranucleotides from tRNA precursor.</text>
        <dbReference type="EC" id="3.1.26.5"/>
    </reaction>
</comment>
<evidence type="ECO:0000256" key="1">
    <source>
        <dbReference type="ARBA" id="ARBA00000928"/>
    </source>
</evidence>
<evidence type="ECO:0000256" key="6">
    <source>
        <dbReference type="ARBA" id="ARBA00022801"/>
    </source>
</evidence>
<protein>
    <recommendedName>
        <fullName evidence="8">Ribonuclease P/MRP protein subunit POP5</fullName>
        <ecNumber evidence="4">3.1.26.5</ecNumber>
    </recommendedName>
</protein>
<dbReference type="EC" id="3.1.26.5" evidence="4"/>
<dbReference type="Pfam" id="PF01900">
    <property type="entry name" value="RNase_P_Rpp14"/>
    <property type="match status" value="1"/>
</dbReference>
<dbReference type="KEGG" id="kla:KLLA0_F02453g"/>